<reference evidence="5" key="1">
    <citation type="journal article" date="2019" name="Int. J. Syst. Evol. Microbiol.">
        <title>The Global Catalogue of Microorganisms (GCM) 10K type strain sequencing project: providing services to taxonomists for standard genome sequencing and annotation.</title>
        <authorList>
            <consortium name="The Broad Institute Genomics Platform"/>
            <consortium name="The Broad Institute Genome Sequencing Center for Infectious Disease"/>
            <person name="Wu L."/>
            <person name="Ma J."/>
        </authorList>
    </citation>
    <scope>NUCLEOTIDE SEQUENCE [LARGE SCALE GENOMIC DNA]</scope>
    <source>
        <strain evidence="5">JCM 17919</strain>
    </source>
</reference>
<evidence type="ECO:0000313" key="4">
    <source>
        <dbReference type="EMBL" id="GAA4331366.1"/>
    </source>
</evidence>
<keyword evidence="5" id="KW-1185">Reference proteome</keyword>
<keyword evidence="1 2" id="KW-0129">CBS domain</keyword>
<dbReference type="Proteomes" id="UP001501725">
    <property type="component" value="Unassembled WGS sequence"/>
</dbReference>
<dbReference type="PANTHER" id="PTHR43080">
    <property type="entry name" value="CBS DOMAIN-CONTAINING PROTEIN CBSX3, MITOCHONDRIAL"/>
    <property type="match status" value="1"/>
</dbReference>
<dbReference type="SUPFAM" id="SSF54631">
    <property type="entry name" value="CBS-domain pair"/>
    <property type="match status" value="1"/>
</dbReference>
<sequence length="145" mass="17278">MERVADVLRHKYPQFNTTTSRRKVTEALHQMHCENVDYLIVLDDERFMGVLTEHDITEKLLYRSGELETACVKDFMSTYLPVATNNDTLEYCMQLMERYNVRHVAVYDRFNFKGVVSSHDLMKAALSKRQEFFEEEQVKTFSWNY</sequence>
<dbReference type="EMBL" id="BAABGY010000007">
    <property type="protein sequence ID" value="GAA4331366.1"/>
    <property type="molecule type" value="Genomic_DNA"/>
</dbReference>
<dbReference type="InterPro" id="IPR051257">
    <property type="entry name" value="Diverse_CBS-Domain"/>
</dbReference>
<comment type="caution">
    <text evidence="4">The sequence shown here is derived from an EMBL/GenBank/DDBJ whole genome shotgun (WGS) entry which is preliminary data.</text>
</comment>
<dbReference type="PROSITE" id="PS51371">
    <property type="entry name" value="CBS"/>
    <property type="match status" value="2"/>
</dbReference>
<dbReference type="Pfam" id="PF00571">
    <property type="entry name" value="CBS"/>
    <property type="match status" value="2"/>
</dbReference>
<feature type="domain" description="CBS" evidence="3">
    <location>
        <begin position="8"/>
        <end position="67"/>
    </location>
</feature>
<proteinExistence type="predicted"/>
<accession>A0ABP8GXS9</accession>
<feature type="domain" description="CBS" evidence="3">
    <location>
        <begin position="76"/>
        <end position="131"/>
    </location>
</feature>
<name>A0ABP8GXS9_9BACT</name>
<evidence type="ECO:0000256" key="2">
    <source>
        <dbReference type="PROSITE-ProRule" id="PRU00703"/>
    </source>
</evidence>
<dbReference type="CDD" id="cd02205">
    <property type="entry name" value="CBS_pair_SF"/>
    <property type="match status" value="1"/>
</dbReference>
<protein>
    <recommendedName>
        <fullName evidence="3">CBS domain-containing protein</fullName>
    </recommendedName>
</protein>
<dbReference type="Gene3D" id="3.10.580.10">
    <property type="entry name" value="CBS-domain"/>
    <property type="match status" value="1"/>
</dbReference>
<evidence type="ECO:0000256" key="1">
    <source>
        <dbReference type="ARBA" id="ARBA00023122"/>
    </source>
</evidence>
<evidence type="ECO:0000259" key="3">
    <source>
        <dbReference type="PROSITE" id="PS51371"/>
    </source>
</evidence>
<dbReference type="SMART" id="SM00116">
    <property type="entry name" value="CBS"/>
    <property type="match status" value="2"/>
</dbReference>
<dbReference type="PANTHER" id="PTHR43080:SF2">
    <property type="entry name" value="CBS DOMAIN-CONTAINING PROTEIN"/>
    <property type="match status" value="1"/>
</dbReference>
<gene>
    <name evidence="4" type="ORF">GCM10023184_23130</name>
</gene>
<dbReference type="InterPro" id="IPR046342">
    <property type="entry name" value="CBS_dom_sf"/>
</dbReference>
<dbReference type="InterPro" id="IPR000644">
    <property type="entry name" value="CBS_dom"/>
</dbReference>
<organism evidence="4 5">
    <name type="scientific">Flaviaesturariibacter amylovorans</name>
    <dbReference type="NCBI Taxonomy" id="1084520"/>
    <lineage>
        <taxon>Bacteria</taxon>
        <taxon>Pseudomonadati</taxon>
        <taxon>Bacteroidota</taxon>
        <taxon>Chitinophagia</taxon>
        <taxon>Chitinophagales</taxon>
        <taxon>Chitinophagaceae</taxon>
        <taxon>Flaviaestuariibacter</taxon>
    </lineage>
</organism>
<dbReference type="RefSeq" id="WP_345255874.1">
    <property type="nucleotide sequence ID" value="NZ_BAABGY010000007.1"/>
</dbReference>
<evidence type="ECO:0000313" key="5">
    <source>
        <dbReference type="Proteomes" id="UP001501725"/>
    </source>
</evidence>